<keyword evidence="11" id="KW-1185">Reference proteome</keyword>
<dbReference type="PANTHER" id="PTHR47245">
    <property type="entry name" value="PEPTIDYLPROLYL ISOMERASE"/>
    <property type="match status" value="1"/>
</dbReference>
<feature type="domain" description="PpiC" evidence="9">
    <location>
        <begin position="134"/>
        <end position="223"/>
    </location>
</feature>
<dbReference type="InterPro" id="IPR027304">
    <property type="entry name" value="Trigger_fact/SurA_dom_sf"/>
</dbReference>
<dbReference type="EC" id="5.2.1.8" evidence="3"/>
<dbReference type="Pfam" id="PF00639">
    <property type="entry name" value="Rotamase"/>
    <property type="match status" value="1"/>
</dbReference>
<evidence type="ECO:0000256" key="2">
    <source>
        <dbReference type="ARBA" id="ARBA00007656"/>
    </source>
</evidence>
<dbReference type="RefSeq" id="WP_099248322.1">
    <property type="nucleotide sequence ID" value="NZ_FXXP01000003.1"/>
</dbReference>
<dbReference type="InterPro" id="IPR000297">
    <property type="entry name" value="PPIase_PpiC"/>
</dbReference>
<dbReference type="GO" id="GO:0003755">
    <property type="term" value="F:peptidyl-prolyl cis-trans isomerase activity"/>
    <property type="evidence" value="ECO:0007669"/>
    <property type="project" value="UniProtKB-KW"/>
</dbReference>
<dbReference type="InterPro" id="IPR046357">
    <property type="entry name" value="PPIase_dom_sf"/>
</dbReference>
<evidence type="ECO:0000313" key="10">
    <source>
        <dbReference type="EMBL" id="SMX29766.1"/>
    </source>
</evidence>
<evidence type="ECO:0000256" key="8">
    <source>
        <dbReference type="PROSITE-ProRule" id="PRU00278"/>
    </source>
</evidence>
<dbReference type="OrthoDB" id="14196at2"/>
<name>A0A238JIY4_9RHOB</name>
<evidence type="ECO:0000256" key="3">
    <source>
        <dbReference type="ARBA" id="ARBA00013194"/>
    </source>
</evidence>
<evidence type="ECO:0000259" key="9">
    <source>
        <dbReference type="PROSITE" id="PS50198"/>
    </source>
</evidence>
<keyword evidence="5 8" id="KW-0697">Rotamase</keyword>
<evidence type="ECO:0000256" key="7">
    <source>
        <dbReference type="ARBA" id="ARBA00031484"/>
    </source>
</evidence>
<dbReference type="PANTHER" id="PTHR47245:SF2">
    <property type="entry name" value="PEPTIDYL-PROLYL CIS-TRANS ISOMERASE HP_0175-RELATED"/>
    <property type="match status" value="1"/>
</dbReference>
<sequence>MLKSRNFWGTVALTVSMALPVQAEELKVDSVVATVDGVEITLGHMLMVRAFLPEQYQQLPGDVLWDGILDQLIQQQVLSTDEMAKETPRVRIALDNERRSQLASVVLAELAEQPIPEDEIKAAYEAEYANGPQGKEFNASHILVETEEEAQAIVAELAAGADFATLAKEKSTGPSGPGGGALGWFGPGMMVPPFQEAVEKMEPGGVGGPVKTQFGWHVIKLNETRIKEAPSLDQVRAQIESTLRQQTVTKKIEDLVNAANVTRTKKEDVDTSILSNLDLLEN</sequence>
<dbReference type="InterPro" id="IPR050245">
    <property type="entry name" value="PrsA_foldase"/>
</dbReference>
<keyword evidence="8 10" id="KW-0413">Isomerase</keyword>
<evidence type="ECO:0000256" key="6">
    <source>
        <dbReference type="ARBA" id="ARBA00030642"/>
    </source>
</evidence>
<dbReference type="SUPFAM" id="SSF54534">
    <property type="entry name" value="FKBP-like"/>
    <property type="match status" value="1"/>
</dbReference>
<dbReference type="EMBL" id="FXXP01000003">
    <property type="protein sequence ID" value="SMX29766.1"/>
    <property type="molecule type" value="Genomic_DNA"/>
</dbReference>
<proteinExistence type="inferred from homology"/>
<dbReference type="SUPFAM" id="SSF109998">
    <property type="entry name" value="Triger factor/SurA peptide-binding domain-like"/>
    <property type="match status" value="1"/>
</dbReference>
<gene>
    <name evidence="10" type="ORF">TRP8649_03905</name>
</gene>
<dbReference type="Gene3D" id="3.10.50.40">
    <property type="match status" value="1"/>
</dbReference>
<comment type="catalytic activity">
    <reaction evidence="1">
        <text>[protein]-peptidylproline (omega=180) = [protein]-peptidylproline (omega=0)</text>
        <dbReference type="Rhea" id="RHEA:16237"/>
        <dbReference type="Rhea" id="RHEA-COMP:10747"/>
        <dbReference type="Rhea" id="RHEA-COMP:10748"/>
        <dbReference type="ChEBI" id="CHEBI:83833"/>
        <dbReference type="ChEBI" id="CHEBI:83834"/>
        <dbReference type="EC" id="5.2.1.8"/>
    </reaction>
</comment>
<dbReference type="AlphaFoldDB" id="A0A238JIY4"/>
<dbReference type="PROSITE" id="PS01096">
    <property type="entry name" value="PPIC_PPIASE_1"/>
    <property type="match status" value="1"/>
</dbReference>
<dbReference type="Proteomes" id="UP000225972">
    <property type="component" value="Unassembled WGS sequence"/>
</dbReference>
<comment type="similarity">
    <text evidence="2">Belongs to the PpiC/parvulin rotamase family.</text>
</comment>
<dbReference type="PROSITE" id="PS50198">
    <property type="entry name" value="PPIC_PPIASE_2"/>
    <property type="match status" value="1"/>
</dbReference>
<dbReference type="InterPro" id="IPR023058">
    <property type="entry name" value="PPIase_PpiC_CS"/>
</dbReference>
<evidence type="ECO:0000313" key="11">
    <source>
        <dbReference type="Proteomes" id="UP000225972"/>
    </source>
</evidence>
<evidence type="ECO:0000256" key="5">
    <source>
        <dbReference type="ARBA" id="ARBA00023110"/>
    </source>
</evidence>
<evidence type="ECO:0000256" key="4">
    <source>
        <dbReference type="ARBA" id="ARBA00018370"/>
    </source>
</evidence>
<protein>
    <recommendedName>
        <fullName evidence="4">Parvulin-like PPIase</fullName>
        <ecNumber evidence="3">5.2.1.8</ecNumber>
    </recommendedName>
    <alternativeName>
        <fullName evidence="6">Peptidyl-prolyl cis-trans isomerase plp</fullName>
    </alternativeName>
    <alternativeName>
        <fullName evidence="7">Rotamase plp</fullName>
    </alternativeName>
</protein>
<evidence type="ECO:0000256" key="1">
    <source>
        <dbReference type="ARBA" id="ARBA00000971"/>
    </source>
</evidence>
<reference evidence="11" key="1">
    <citation type="submission" date="2017-05" db="EMBL/GenBank/DDBJ databases">
        <authorList>
            <person name="Rodrigo-Torres L."/>
            <person name="Arahal R. D."/>
            <person name="Lucena T."/>
        </authorList>
    </citation>
    <scope>NUCLEOTIDE SEQUENCE [LARGE SCALE GENOMIC DNA]</scope>
    <source>
        <strain evidence="11">CECT 8649</strain>
    </source>
</reference>
<organism evidence="10 11">
    <name type="scientific">Pelagimonas phthalicica</name>
    <dbReference type="NCBI Taxonomy" id="1037362"/>
    <lineage>
        <taxon>Bacteria</taxon>
        <taxon>Pseudomonadati</taxon>
        <taxon>Pseudomonadota</taxon>
        <taxon>Alphaproteobacteria</taxon>
        <taxon>Rhodobacterales</taxon>
        <taxon>Roseobacteraceae</taxon>
        <taxon>Pelagimonas</taxon>
    </lineage>
</organism>
<accession>A0A238JIY4</accession>